<comment type="caution">
    <text evidence="11">The sequence shown here is derived from an EMBL/GenBank/DDBJ whole genome shotgun (WGS) entry which is preliminary data.</text>
</comment>
<keyword evidence="6 9" id="KW-0472">Membrane</keyword>
<feature type="transmembrane region" description="Helical" evidence="9">
    <location>
        <begin position="429"/>
        <end position="446"/>
    </location>
</feature>
<dbReference type="OrthoDB" id="6133115at2759"/>
<dbReference type="InterPro" id="IPR050360">
    <property type="entry name" value="MFS_Sugar_Transporters"/>
</dbReference>
<comment type="subcellular location">
    <subcellularLocation>
        <location evidence="1">Membrane</location>
        <topology evidence="1">Multi-pass membrane protein</topology>
    </subcellularLocation>
</comment>
<dbReference type="PROSITE" id="PS50850">
    <property type="entry name" value="MFS"/>
    <property type="match status" value="1"/>
</dbReference>
<dbReference type="NCBIfam" id="TIGR00879">
    <property type="entry name" value="SP"/>
    <property type="match status" value="1"/>
</dbReference>
<protein>
    <submittedName>
        <fullName evidence="11">Lactose permease</fullName>
    </submittedName>
</protein>
<evidence type="ECO:0000313" key="12">
    <source>
        <dbReference type="Proteomes" id="UP000620124"/>
    </source>
</evidence>
<comment type="catalytic activity">
    <reaction evidence="7">
        <text>myo-inositol(out) + H(+)(out) = myo-inositol(in) + H(+)(in)</text>
        <dbReference type="Rhea" id="RHEA:60364"/>
        <dbReference type="ChEBI" id="CHEBI:15378"/>
        <dbReference type="ChEBI" id="CHEBI:17268"/>
    </reaction>
</comment>
<reference evidence="11" key="1">
    <citation type="submission" date="2020-05" db="EMBL/GenBank/DDBJ databases">
        <title>Mycena genomes resolve the evolution of fungal bioluminescence.</title>
        <authorList>
            <person name="Tsai I.J."/>
        </authorList>
    </citation>
    <scope>NUCLEOTIDE SEQUENCE</scope>
    <source>
        <strain evidence="11">CCC161011</strain>
    </source>
</reference>
<organism evidence="11 12">
    <name type="scientific">Mycena venus</name>
    <dbReference type="NCBI Taxonomy" id="2733690"/>
    <lineage>
        <taxon>Eukaryota</taxon>
        <taxon>Fungi</taxon>
        <taxon>Dikarya</taxon>
        <taxon>Basidiomycota</taxon>
        <taxon>Agaricomycotina</taxon>
        <taxon>Agaricomycetes</taxon>
        <taxon>Agaricomycetidae</taxon>
        <taxon>Agaricales</taxon>
        <taxon>Marasmiineae</taxon>
        <taxon>Mycenaceae</taxon>
        <taxon>Mycena</taxon>
    </lineage>
</organism>
<feature type="transmembrane region" description="Helical" evidence="9">
    <location>
        <begin position="111"/>
        <end position="129"/>
    </location>
</feature>
<evidence type="ECO:0000256" key="1">
    <source>
        <dbReference type="ARBA" id="ARBA00004141"/>
    </source>
</evidence>
<evidence type="ECO:0000259" key="10">
    <source>
        <dbReference type="PROSITE" id="PS50850"/>
    </source>
</evidence>
<dbReference type="GO" id="GO:0016020">
    <property type="term" value="C:membrane"/>
    <property type="evidence" value="ECO:0007669"/>
    <property type="project" value="UniProtKB-SubCell"/>
</dbReference>
<proteinExistence type="inferred from homology"/>
<evidence type="ECO:0000256" key="2">
    <source>
        <dbReference type="ARBA" id="ARBA00010992"/>
    </source>
</evidence>
<evidence type="ECO:0000256" key="8">
    <source>
        <dbReference type="RuleBase" id="RU003346"/>
    </source>
</evidence>
<dbReference type="InterPro" id="IPR005828">
    <property type="entry name" value="MFS_sugar_transport-like"/>
</dbReference>
<comment type="similarity">
    <text evidence="2 8">Belongs to the major facilitator superfamily. Sugar transporter (TC 2.A.1.1) family.</text>
</comment>
<evidence type="ECO:0000256" key="3">
    <source>
        <dbReference type="ARBA" id="ARBA00022448"/>
    </source>
</evidence>
<dbReference type="AlphaFoldDB" id="A0A8H6XH14"/>
<keyword evidence="4 9" id="KW-0812">Transmembrane</keyword>
<dbReference type="Gene3D" id="1.20.1250.20">
    <property type="entry name" value="MFS general substrate transporter like domains"/>
    <property type="match status" value="1"/>
</dbReference>
<name>A0A8H6XH14_9AGAR</name>
<feature type="transmembrane region" description="Helical" evidence="9">
    <location>
        <begin position="82"/>
        <end position="104"/>
    </location>
</feature>
<feature type="transmembrane region" description="Helical" evidence="9">
    <location>
        <begin position="292"/>
        <end position="314"/>
    </location>
</feature>
<evidence type="ECO:0000256" key="7">
    <source>
        <dbReference type="ARBA" id="ARBA00049119"/>
    </source>
</evidence>
<feature type="transmembrane region" description="Helical" evidence="9">
    <location>
        <begin position="334"/>
        <end position="352"/>
    </location>
</feature>
<dbReference type="InterPro" id="IPR003663">
    <property type="entry name" value="Sugar/inositol_transpt"/>
</dbReference>
<dbReference type="Pfam" id="PF00083">
    <property type="entry name" value="Sugar_tr"/>
    <property type="match status" value="1"/>
</dbReference>
<dbReference type="InterPro" id="IPR036259">
    <property type="entry name" value="MFS_trans_sf"/>
</dbReference>
<gene>
    <name evidence="11" type="ORF">MVEN_01872300</name>
</gene>
<evidence type="ECO:0000256" key="6">
    <source>
        <dbReference type="ARBA" id="ARBA00023136"/>
    </source>
</evidence>
<accession>A0A8H6XH14</accession>
<evidence type="ECO:0000256" key="5">
    <source>
        <dbReference type="ARBA" id="ARBA00022989"/>
    </source>
</evidence>
<keyword evidence="3 8" id="KW-0813">Transport</keyword>
<feature type="transmembrane region" description="Helical" evidence="9">
    <location>
        <begin position="393"/>
        <end position="417"/>
    </location>
</feature>
<evidence type="ECO:0000256" key="4">
    <source>
        <dbReference type="ARBA" id="ARBA00022692"/>
    </source>
</evidence>
<feature type="transmembrane region" description="Helical" evidence="9">
    <location>
        <begin position="202"/>
        <end position="222"/>
    </location>
</feature>
<feature type="transmembrane region" description="Helical" evidence="9">
    <location>
        <begin position="359"/>
        <end position="381"/>
    </location>
</feature>
<dbReference type="EMBL" id="JACAZI010000018">
    <property type="protein sequence ID" value="KAF7341358.1"/>
    <property type="molecule type" value="Genomic_DNA"/>
</dbReference>
<feature type="domain" description="Major facilitator superfamily (MFS) profile" evidence="10">
    <location>
        <begin position="43"/>
        <end position="483"/>
    </location>
</feature>
<sequence>MAATLAKAIPKSSAVAQAEVIDAPVLPYVNWRKDPGLRKLYFYAAIICVASATTGYDGSMLNNIRILPQWNDYFDNPQGSNLGLLTALYSIGSIASLPIVPFIADRFGRKIAIIGGCILMIIAAGIQGASQNLAMFKGARFLMGFGNSMAQLSAPLLLTELCHPQHRGRVTAIYNCLWNLGSIVNTWLTFGTRRIPSTWSWRIPTIIQGGPSVIQILFIFFIPESPRWLISKNRSEEALEILAKYHANGNANDATVQFEYAEMKETLRLEFLYKKTSSYFDFLKTRGNRYRLLLIISLGLFSQWSGNGLVSYYATNVYDSVGITSPNSQLGINGGLAILSLIVSVTFAMLCDRVGRRPLFLAATTGMLICFIGWTVCSAIYQDSGNAGAGRAVIAFIWLFSVSYALAWSGLLVAYTVEIMPFKIRAKGLMVMNFWVQVALVINQYVNPLGFQHLNPNWKLYTIYTCWIAFELVFIYIFYVETKGPTLEEIARIFDGDEAEVAQVDIAEKVARDDSMDKVGVPDEQKESPSV</sequence>
<dbReference type="InterPro" id="IPR020846">
    <property type="entry name" value="MFS_dom"/>
</dbReference>
<evidence type="ECO:0000256" key="9">
    <source>
        <dbReference type="SAM" id="Phobius"/>
    </source>
</evidence>
<feature type="transmembrane region" description="Helical" evidence="9">
    <location>
        <begin position="40"/>
        <end position="62"/>
    </location>
</feature>
<dbReference type="PANTHER" id="PTHR48022">
    <property type="entry name" value="PLASTIDIC GLUCOSE TRANSPORTER 4"/>
    <property type="match status" value="1"/>
</dbReference>
<keyword evidence="12" id="KW-1185">Reference proteome</keyword>
<dbReference type="PANTHER" id="PTHR48022:SF31">
    <property type="entry name" value="HEXOSE TRANSPORTER"/>
    <property type="match status" value="1"/>
</dbReference>
<evidence type="ECO:0000313" key="11">
    <source>
        <dbReference type="EMBL" id="KAF7341358.1"/>
    </source>
</evidence>
<dbReference type="SUPFAM" id="SSF103473">
    <property type="entry name" value="MFS general substrate transporter"/>
    <property type="match status" value="1"/>
</dbReference>
<keyword evidence="5 9" id="KW-1133">Transmembrane helix</keyword>
<dbReference type="FunFam" id="1.20.1250.20:FF:000117">
    <property type="entry name" value="MFS hexose transporter"/>
    <property type="match status" value="1"/>
</dbReference>
<feature type="transmembrane region" description="Helical" evidence="9">
    <location>
        <begin position="458"/>
        <end position="479"/>
    </location>
</feature>
<dbReference type="Proteomes" id="UP000620124">
    <property type="component" value="Unassembled WGS sequence"/>
</dbReference>
<dbReference type="GO" id="GO:0005351">
    <property type="term" value="F:carbohydrate:proton symporter activity"/>
    <property type="evidence" value="ECO:0007669"/>
    <property type="project" value="TreeGrafter"/>
</dbReference>